<feature type="transmembrane region" description="Helical" evidence="10">
    <location>
        <begin position="60"/>
        <end position="85"/>
    </location>
</feature>
<dbReference type="EMBL" id="JADBJN010000004">
    <property type="protein sequence ID" value="KAG5667680.1"/>
    <property type="molecule type" value="Genomic_DNA"/>
</dbReference>
<evidence type="ECO:0000256" key="10">
    <source>
        <dbReference type="SAM" id="Phobius"/>
    </source>
</evidence>
<keyword evidence="4 10" id="KW-0812">Transmembrane</keyword>
<keyword evidence="12" id="KW-1185">Reference proteome</keyword>
<accession>A0A9J6BDL9</accession>
<reference evidence="11" key="1">
    <citation type="submission" date="2021-03" db="EMBL/GenBank/DDBJ databases">
        <title>Chromosome level genome of the anhydrobiotic midge Polypedilum vanderplanki.</title>
        <authorList>
            <person name="Yoshida Y."/>
            <person name="Kikawada T."/>
            <person name="Gusev O."/>
        </authorList>
    </citation>
    <scope>NUCLEOTIDE SEQUENCE</scope>
    <source>
        <strain evidence="11">NIAS01</strain>
        <tissue evidence="11">Whole body or cell culture</tissue>
    </source>
</reference>
<evidence type="ECO:0000256" key="2">
    <source>
        <dbReference type="ARBA" id="ARBA00022475"/>
    </source>
</evidence>
<dbReference type="AlphaFoldDB" id="A0A9J6BDL9"/>
<evidence type="ECO:0000256" key="7">
    <source>
        <dbReference type="ARBA" id="ARBA00023136"/>
    </source>
</evidence>
<dbReference type="PANTHER" id="PTHR21137">
    <property type="entry name" value="ODORANT RECEPTOR"/>
    <property type="match status" value="1"/>
</dbReference>
<feature type="transmembrane region" description="Helical" evidence="10">
    <location>
        <begin position="91"/>
        <end position="112"/>
    </location>
</feature>
<evidence type="ECO:0000313" key="12">
    <source>
        <dbReference type="Proteomes" id="UP001107558"/>
    </source>
</evidence>
<keyword evidence="5" id="KW-0552">Olfaction</keyword>
<comment type="caution">
    <text evidence="11">The sequence shown here is derived from an EMBL/GenBank/DDBJ whole genome shotgun (WGS) entry which is preliminary data.</text>
</comment>
<evidence type="ECO:0000256" key="3">
    <source>
        <dbReference type="ARBA" id="ARBA00022606"/>
    </source>
</evidence>
<protein>
    <recommendedName>
        <fullName evidence="13">Odorant receptor</fullName>
    </recommendedName>
</protein>
<dbReference type="GO" id="GO:0007165">
    <property type="term" value="P:signal transduction"/>
    <property type="evidence" value="ECO:0007669"/>
    <property type="project" value="UniProtKB-KW"/>
</dbReference>
<keyword evidence="2" id="KW-1003">Cell membrane</keyword>
<evidence type="ECO:0000256" key="6">
    <source>
        <dbReference type="ARBA" id="ARBA00022989"/>
    </source>
</evidence>
<evidence type="ECO:0000256" key="1">
    <source>
        <dbReference type="ARBA" id="ARBA00004651"/>
    </source>
</evidence>
<organism evidence="11 12">
    <name type="scientific">Polypedilum vanderplanki</name>
    <name type="common">Sleeping chironomid midge</name>
    <dbReference type="NCBI Taxonomy" id="319348"/>
    <lineage>
        <taxon>Eukaryota</taxon>
        <taxon>Metazoa</taxon>
        <taxon>Ecdysozoa</taxon>
        <taxon>Arthropoda</taxon>
        <taxon>Hexapoda</taxon>
        <taxon>Insecta</taxon>
        <taxon>Pterygota</taxon>
        <taxon>Neoptera</taxon>
        <taxon>Endopterygota</taxon>
        <taxon>Diptera</taxon>
        <taxon>Nematocera</taxon>
        <taxon>Chironomoidea</taxon>
        <taxon>Chironomidae</taxon>
        <taxon>Chironominae</taxon>
        <taxon>Polypedilum</taxon>
        <taxon>Polypedilum</taxon>
    </lineage>
</organism>
<keyword evidence="3" id="KW-0716">Sensory transduction</keyword>
<keyword evidence="7 10" id="KW-0472">Membrane</keyword>
<dbReference type="InterPro" id="IPR004117">
    <property type="entry name" value="7tm6_olfct_rcpt"/>
</dbReference>
<gene>
    <name evidence="11" type="ORF">PVAND_015652</name>
</gene>
<proteinExistence type="predicted"/>
<evidence type="ECO:0000313" key="11">
    <source>
        <dbReference type="EMBL" id="KAG5667680.1"/>
    </source>
</evidence>
<sequence length="175" mass="19994">MASSISTKENGFYGLITIVSAELKLLAADFRFLCEKSINIARCIKRQNELYDIVEELQRIFGISFTINFLLSSILICFTAFMGSISPDPLSLIFSAIFCLLTMLQIFIQCFFGQILYDASGNLNDSVYECGWESMEDKRLKKLIMIIIMRSQKSAVFSLFGFWKITLEQFQSVSF</sequence>
<keyword evidence="8" id="KW-0675">Receptor</keyword>
<keyword evidence="9" id="KW-0807">Transducer</keyword>
<evidence type="ECO:0000256" key="8">
    <source>
        <dbReference type="ARBA" id="ARBA00023170"/>
    </source>
</evidence>
<dbReference type="PANTHER" id="PTHR21137:SF35">
    <property type="entry name" value="ODORANT RECEPTOR 19A-RELATED"/>
    <property type="match status" value="1"/>
</dbReference>
<dbReference type="Proteomes" id="UP001107558">
    <property type="component" value="Chromosome 4"/>
</dbReference>
<evidence type="ECO:0000256" key="5">
    <source>
        <dbReference type="ARBA" id="ARBA00022725"/>
    </source>
</evidence>
<keyword evidence="6 10" id="KW-1133">Transmembrane helix</keyword>
<evidence type="ECO:0000256" key="9">
    <source>
        <dbReference type="ARBA" id="ARBA00023224"/>
    </source>
</evidence>
<name>A0A9J6BDL9_POLVA</name>
<dbReference type="GO" id="GO:0004984">
    <property type="term" value="F:olfactory receptor activity"/>
    <property type="evidence" value="ECO:0007669"/>
    <property type="project" value="InterPro"/>
</dbReference>
<evidence type="ECO:0008006" key="13">
    <source>
        <dbReference type="Google" id="ProtNLM"/>
    </source>
</evidence>
<dbReference type="OrthoDB" id="6617147at2759"/>
<dbReference type="Pfam" id="PF02949">
    <property type="entry name" value="7tm_6"/>
    <property type="match status" value="1"/>
</dbReference>
<evidence type="ECO:0000256" key="4">
    <source>
        <dbReference type="ARBA" id="ARBA00022692"/>
    </source>
</evidence>
<dbReference type="GO" id="GO:0005886">
    <property type="term" value="C:plasma membrane"/>
    <property type="evidence" value="ECO:0007669"/>
    <property type="project" value="UniProtKB-SubCell"/>
</dbReference>
<dbReference type="GO" id="GO:0005549">
    <property type="term" value="F:odorant binding"/>
    <property type="evidence" value="ECO:0007669"/>
    <property type="project" value="InterPro"/>
</dbReference>
<comment type="subcellular location">
    <subcellularLocation>
        <location evidence="1">Cell membrane</location>
        <topology evidence="1">Multi-pass membrane protein</topology>
    </subcellularLocation>
</comment>